<keyword evidence="1" id="KW-0472">Membrane</keyword>
<keyword evidence="1" id="KW-0812">Transmembrane</keyword>
<evidence type="ECO:0000313" key="2">
    <source>
        <dbReference type="Proteomes" id="UP000492821"/>
    </source>
</evidence>
<name>A0A7E4UTB2_PANRE</name>
<proteinExistence type="predicted"/>
<keyword evidence="1" id="KW-1133">Transmembrane helix</keyword>
<feature type="transmembrane region" description="Helical" evidence="1">
    <location>
        <begin position="29"/>
        <end position="51"/>
    </location>
</feature>
<dbReference type="WBParaSite" id="Pan_g12223.t1">
    <property type="protein sequence ID" value="Pan_g12223.t1"/>
    <property type="gene ID" value="Pan_g12223"/>
</dbReference>
<reference evidence="3" key="2">
    <citation type="submission" date="2020-10" db="UniProtKB">
        <authorList>
            <consortium name="WormBaseParasite"/>
        </authorList>
    </citation>
    <scope>IDENTIFICATION</scope>
</reference>
<sequence length="264" mass="29774">MSSRPGSPTGSESSVEVRGKPPASFGTRIAQIAAVLFVFAALAGAFCYAILNGESGAASEHEGEVIQNVSTKFSVFWNQYSEYGRCRLILSRKTKSKEAAPVPNSYETYWYQDNDNKRIIFKVDESYVAFVFDKYAYWASYDAANNFLKCELDQTLGYDEFIRRLGLYTMFDRHSEVRQVSRGQTVYVYDGEASNIPLRPDSDIAYYVRSYASKQNGALAGFDTFYGSQSKSKIVARECFFTNMISKQPPSDTWEKMMPAQCTV</sequence>
<protein>
    <submittedName>
        <fullName evidence="3">Lipocln_cytosolic_FA-bd_dom domain-containing protein</fullName>
    </submittedName>
</protein>
<accession>A0A7E4UTB2</accession>
<reference evidence="2" key="1">
    <citation type="journal article" date="2013" name="Genetics">
        <title>The draft genome and transcriptome of Panagrellus redivivus are shaped by the harsh demands of a free-living lifestyle.</title>
        <authorList>
            <person name="Srinivasan J."/>
            <person name="Dillman A.R."/>
            <person name="Macchietto M.G."/>
            <person name="Heikkinen L."/>
            <person name="Lakso M."/>
            <person name="Fracchia K.M."/>
            <person name="Antoshechkin I."/>
            <person name="Mortazavi A."/>
            <person name="Wong G."/>
            <person name="Sternberg P.W."/>
        </authorList>
    </citation>
    <scope>NUCLEOTIDE SEQUENCE [LARGE SCALE GENOMIC DNA]</scope>
    <source>
        <strain evidence="2">MT8872</strain>
    </source>
</reference>
<organism evidence="2 3">
    <name type="scientific">Panagrellus redivivus</name>
    <name type="common">Microworm</name>
    <dbReference type="NCBI Taxonomy" id="6233"/>
    <lineage>
        <taxon>Eukaryota</taxon>
        <taxon>Metazoa</taxon>
        <taxon>Ecdysozoa</taxon>
        <taxon>Nematoda</taxon>
        <taxon>Chromadorea</taxon>
        <taxon>Rhabditida</taxon>
        <taxon>Tylenchina</taxon>
        <taxon>Panagrolaimomorpha</taxon>
        <taxon>Panagrolaimoidea</taxon>
        <taxon>Panagrolaimidae</taxon>
        <taxon>Panagrellus</taxon>
    </lineage>
</organism>
<dbReference type="Proteomes" id="UP000492821">
    <property type="component" value="Unassembled WGS sequence"/>
</dbReference>
<evidence type="ECO:0000256" key="1">
    <source>
        <dbReference type="SAM" id="Phobius"/>
    </source>
</evidence>
<evidence type="ECO:0000313" key="3">
    <source>
        <dbReference type="WBParaSite" id="Pan_g12223.t1"/>
    </source>
</evidence>
<dbReference type="AlphaFoldDB" id="A0A7E4UTB2"/>
<keyword evidence="2" id="KW-1185">Reference proteome</keyword>